<evidence type="ECO:0000313" key="8">
    <source>
        <dbReference type="Proteomes" id="UP000694892"/>
    </source>
</evidence>
<gene>
    <name evidence="7" type="ORF">XELAEV_18036186mg</name>
</gene>
<evidence type="ECO:0000256" key="3">
    <source>
        <dbReference type="ARBA" id="ARBA00022490"/>
    </source>
</evidence>
<dbReference type="OMA" id="FEEYFEW"/>
<evidence type="ECO:0000256" key="4">
    <source>
        <dbReference type="ARBA" id="ARBA00022679"/>
    </source>
</evidence>
<dbReference type="Pfam" id="PF00685">
    <property type="entry name" value="Sulfotransfer_1"/>
    <property type="match status" value="1"/>
</dbReference>
<comment type="similarity">
    <text evidence="2 5">Belongs to the sulfotransferase 1 family.</text>
</comment>
<dbReference type="Proteomes" id="UP000694892">
    <property type="component" value="Chromosome 7L"/>
</dbReference>
<dbReference type="AlphaFoldDB" id="A0A974CH62"/>
<keyword evidence="4 5" id="KW-0808">Transferase</keyword>
<dbReference type="EMBL" id="CM004478">
    <property type="protein sequence ID" value="OCT73207.1"/>
    <property type="molecule type" value="Genomic_DNA"/>
</dbReference>
<evidence type="ECO:0000256" key="2">
    <source>
        <dbReference type="ARBA" id="ARBA00005771"/>
    </source>
</evidence>
<dbReference type="GO" id="GO:0005737">
    <property type="term" value="C:cytoplasm"/>
    <property type="evidence" value="ECO:0007669"/>
    <property type="project" value="UniProtKB-SubCell"/>
</dbReference>
<organism evidence="7 8">
    <name type="scientific">Xenopus laevis</name>
    <name type="common">African clawed frog</name>
    <dbReference type="NCBI Taxonomy" id="8355"/>
    <lineage>
        <taxon>Eukaryota</taxon>
        <taxon>Metazoa</taxon>
        <taxon>Chordata</taxon>
        <taxon>Craniata</taxon>
        <taxon>Vertebrata</taxon>
        <taxon>Euteleostomi</taxon>
        <taxon>Amphibia</taxon>
        <taxon>Batrachia</taxon>
        <taxon>Anura</taxon>
        <taxon>Pipoidea</taxon>
        <taxon>Pipidae</taxon>
        <taxon>Xenopodinae</taxon>
        <taxon>Xenopus</taxon>
        <taxon>Xenopus</taxon>
    </lineage>
</organism>
<dbReference type="InterPro" id="IPR027417">
    <property type="entry name" value="P-loop_NTPase"/>
</dbReference>
<evidence type="ECO:0000313" key="7">
    <source>
        <dbReference type="EMBL" id="OCT73207.1"/>
    </source>
</evidence>
<dbReference type="PANTHER" id="PTHR11783">
    <property type="entry name" value="SULFOTRANSFERASE SULT"/>
    <property type="match status" value="1"/>
</dbReference>
<feature type="domain" description="Sulfotransferase" evidence="6">
    <location>
        <begin position="34"/>
        <end position="278"/>
    </location>
</feature>
<accession>A0A974CH62</accession>
<name>A0A974CH62_XENLA</name>
<dbReference type="FunFam" id="3.40.50.300:FF:000433">
    <property type="entry name" value="Estrogen sulfotransferase"/>
    <property type="match status" value="1"/>
</dbReference>
<dbReference type="SUPFAM" id="SSF52540">
    <property type="entry name" value="P-loop containing nucleoside triphosphate hydrolases"/>
    <property type="match status" value="1"/>
</dbReference>
<dbReference type="Gene3D" id="3.40.50.300">
    <property type="entry name" value="P-loop containing nucleotide triphosphate hydrolases"/>
    <property type="match status" value="1"/>
</dbReference>
<dbReference type="OrthoDB" id="205623at2759"/>
<keyword evidence="3" id="KW-0963">Cytoplasm</keyword>
<evidence type="ECO:0000256" key="5">
    <source>
        <dbReference type="RuleBase" id="RU361155"/>
    </source>
</evidence>
<evidence type="ECO:0000256" key="1">
    <source>
        <dbReference type="ARBA" id="ARBA00004496"/>
    </source>
</evidence>
<dbReference type="GO" id="GO:0008146">
    <property type="term" value="F:sulfotransferase activity"/>
    <property type="evidence" value="ECO:0007669"/>
    <property type="project" value="InterPro"/>
</dbReference>
<protein>
    <recommendedName>
        <fullName evidence="5">Sulfotransferase</fullName>
        <ecNumber evidence="5">2.8.2.-</ecNumber>
    </recommendedName>
</protein>
<evidence type="ECO:0000259" key="6">
    <source>
        <dbReference type="Pfam" id="PF00685"/>
    </source>
</evidence>
<sequence>MSFDNFTYKGATFCVSVHSEEILKKVEDEFQVLDDDIFNITYPKSGTHWMSEILNLIKQNGDPTFVNSIPMWSRSPWYETIAGYDEAEKLTSPRIISSHIPYHIFSKSFFKSKAKVVYTMRNPKDVIVSMFYFSKILKIFKEPESFEAQLENFFKSNGMYGSWFDHVKGWMQMAGKDNFFYITYEELQQDLRGSVVRICKFLGKELNDEEINSVVKYSSFKVMKENKMSNLTQIPDDVLDKSKGTLMRKGVSGDWKNHFTVAQSEKFDKDYQENMKDLNIKFFWQETKKQ</sequence>
<dbReference type="KEGG" id="xla:447414"/>
<dbReference type="InterPro" id="IPR000863">
    <property type="entry name" value="Sulfotransferase_dom"/>
</dbReference>
<dbReference type="EC" id="2.8.2.-" evidence="5"/>
<comment type="subcellular location">
    <subcellularLocation>
        <location evidence="1">Cytoplasm</location>
    </subcellularLocation>
</comment>
<proteinExistence type="inferred from homology"/>
<reference evidence="8" key="1">
    <citation type="journal article" date="2016" name="Nature">
        <title>Genome evolution in the allotetraploid frog Xenopus laevis.</title>
        <authorList>
            <person name="Session A.M."/>
            <person name="Uno Y."/>
            <person name="Kwon T."/>
            <person name="Chapman J.A."/>
            <person name="Toyoda A."/>
            <person name="Takahashi S."/>
            <person name="Fukui A."/>
            <person name="Hikosaka A."/>
            <person name="Suzuki A."/>
            <person name="Kondo M."/>
            <person name="van Heeringen S.J."/>
            <person name="Quigley I."/>
            <person name="Heinz S."/>
            <person name="Ogino H."/>
            <person name="Ochi H."/>
            <person name="Hellsten U."/>
            <person name="Lyons J.B."/>
            <person name="Simakov O."/>
            <person name="Putnam N."/>
            <person name="Stites J."/>
            <person name="Kuroki Y."/>
            <person name="Tanaka T."/>
            <person name="Michiue T."/>
            <person name="Watanabe M."/>
            <person name="Bogdanovic O."/>
            <person name="Lister R."/>
            <person name="Georgiou G."/>
            <person name="Paranjpe S.S."/>
            <person name="van Kruijsbergen I."/>
            <person name="Shu S."/>
            <person name="Carlson J."/>
            <person name="Kinoshita T."/>
            <person name="Ohta Y."/>
            <person name="Mawaribuchi S."/>
            <person name="Jenkins J."/>
            <person name="Grimwood J."/>
            <person name="Schmutz J."/>
            <person name="Mitros T."/>
            <person name="Mozaffari S.V."/>
            <person name="Suzuki Y."/>
            <person name="Haramoto Y."/>
            <person name="Yamamoto T.S."/>
            <person name="Takagi C."/>
            <person name="Heald R."/>
            <person name="Miller K."/>
            <person name="Haudenschild C."/>
            <person name="Kitzman J."/>
            <person name="Nakayama T."/>
            <person name="Izutsu Y."/>
            <person name="Robert J."/>
            <person name="Fortriede J."/>
            <person name="Burns K."/>
            <person name="Lotay V."/>
            <person name="Karimi K."/>
            <person name="Yasuoka Y."/>
            <person name="Dichmann D.S."/>
            <person name="Flajnik M.F."/>
            <person name="Houston D.W."/>
            <person name="Shendure J."/>
            <person name="DuPasquier L."/>
            <person name="Vize P.D."/>
            <person name="Zorn A.M."/>
            <person name="Ito M."/>
            <person name="Marcotte E.M."/>
            <person name="Wallingford J.B."/>
            <person name="Ito Y."/>
            <person name="Asashima M."/>
            <person name="Ueno N."/>
            <person name="Matsuda Y."/>
            <person name="Veenstra G.J."/>
            <person name="Fujiyama A."/>
            <person name="Harland R.M."/>
            <person name="Taira M."/>
            <person name="Rokhsar D.S."/>
        </authorList>
    </citation>
    <scope>NUCLEOTIDE SEQUENCE [LARGE SCALE GENOMIC DNA]</scope>
    <source>
        <strain evidence="8">J</strain>
    </source>
</reference>